<evidence type="ECO:0000313" key="2">
    <source>
        <dbReference type="EMBL" id="KAH7128617.1"/>
    </source>
</evidence>
<organism evidence="2 3">
    <name type="scientific">Dendryphion nanum</name>
    <dbReference type="NCBI Taxonomy" id="256645"/>
    <lineage>
        <taxon>Eukaryota</taxon>
        <taxon>Fungi</taxon>
        <taxon>Dikarya</taxon>
        <taxon>Ascomycota</taxon>
        <taxon>Pezizomycotina</taxon>
        <taxon>Dothideomycetes</taxon>
        <taxon>Pleosporomycetidae</taxon>
        <taxon>Pleosporales</taxon>
        <taxon>Torulaceae</taxon>
        <taxon>Dendryphion</taxon>
    </lineage>
</organism>
<comment type="caution">
    <text evidence="2">The sequence shown here is derived from an EMBL/GenBank/DDBJ whole genome shotgun (WGS) entry which is preliminary data.</text>
</comment>
<gene>
    <name evidence="2" type="ORF">B0J11DRAFT_275125</name>
</gene>
<keyword evidence="3" id="KW-1185">Reference proteome</keyword>
<reference evidence="2" key="1">
    <citation type="journal article" date="2021" name="Nat. Commun.">
        <title>Genetic determinants of endophytism in the Arabidopsis root mycobiome.</title>
        <authorList>
            <person name="Mesny F."/>
            <person name="Miyauchi S."/>
            <person name="Thiergart T."/>
            <person name="Pickel B."/>
            <person name="Atanasova L."/>
            <person name="Karlsson M."/>
            <person name="Huettel B."/>
            <person name="Barry K.W."/>
            <person name="Haridas S."/>
            <person name="Chen C."/>
            <person name="Bauer D."/>
            <person name="Andreopoulos W."/>
            <person name="Pangilinan J."/>
            <person name="LaButti K."/>
            <person name="Riley R."/>
            <person name="Lipzen A."/>
            <person name="Clum A."/>
            <person name="Drula E."/>
            <person name="Henrissat B."/>
            <person name="Kohler A."/>
            <person name="Grigoriev I.V."/>
            <person name="Martin F.M."/>
            <person name="Hacquard S."/>
        </authorList>
    </citation>
    <scope>NUCLEOTIDE SEQUENCE</scope>
    <source>
        <strain evidence="2">MPI-CAGE-CH-0243</strain>
    </source>
</reference>
<dbReference type="AlphaFoldDB" id="A0A9P9E0Q1"/>
<keyword evidence="1" id="KW-0732">Signal</keyword>
<name>A0A9P9E0Q1_9PLEO</name>
<sequence>MKTAIFTSLLATLPAALALPEVVAKPLPEGCASYPGYNAETGVAGPWVLKLVNSENTAIDGFSDTSHYSISFNPRTDRKPTLRWGFINFPTRNDIAKNPLQCRDGKLLAWVPTDLTDAGAPTNYQWVPLVLSPYPYDASLMYKIDGTAPRIFEHYIDGEKQPGTFLGGYDNTTAWGLKYYPANVGSPRDYYYTRLLGPNSADPTTGEKLNANETRSFISIAA</sequence>
<dbReference type="EMBL" id="JAGMWT010000005">
    <property type="protein sequence ID" value="KAH7128617.1"/>
    <property type="molecule type" value="Genomic_DNA"/>
</dbReference>
<feature type="chain" id="PRO_5040504685" evidence="1">
    <location>
        <begin position="19"/>
        <end position="222"/>
    </location>
</feature>
<evidence type="ECO:0000256" key="1">
    <source>
        <dbReference type="SAM" id="SignalP"/>
    </source>
</evidence>
<dbReference type="OrthoDB" id="3545468at2759"/>
<dbReference type="Proteomes" id="UP000700596">
    <property type="component" value="Unassembled WGS sequence"/>
</dbReference>
<protein>
    <submittedName>
        <fullName evidence="2">Uncharacterized protein</fullName>
    </submittedName>
</protein>
<accession>A0A9P9E0Q1</accession>
<evidence type="ECO:0000313" key="3">
    <source>
        <dbReference type="Proteomes" id="UP000700596"/>
    </source>
</evidence>
<proteinExistence type="predicted"/>
<feature type="signal peptide" evidence="1">
    <location>
        <begin position="1"/>
        <end position="18"/>
    </location>
</feature>